<reference evidence="5" key="1">
    <citation type="submission" date="2023-10" db="EMBL/GenBank/DDBJ databases">
        <authorList>
            <person name="Chen Y."/>
            <person name="Shah S."/>
            <person name="Dougan E. K."/>
            <person name="Thang M."/>
            <person name="Chan C."/>
        </authorList>
    </citation>
    <scope>NUCLEOTIDE SEQUENCE [LARGE SCALE GENOMIC DNA]</scope>
</reference>
<comment type="caution">
    <text evidence="5">The sequence shown here is derived from an EMBL/GenBank/DDBJ whole genome shotgun (WGS) entry which is preliminary data.</text>
</comment>
<keyword evidence="3" id="KW-0326">Glycosidase</keyword>
<dbReference type="InterPro" id="IPR017853">
    <property type="entry name" value="GH"/>
</dbReference>
<dbReference type="EMBL" id="CAUYUJ010016552">
    <property type="protein sequence ID" value="CAK0866596.1"/>
    <property type="molecule type" value="Genomic_DNA"/>
</dbReference>
<evidence type="ECO:0000256" key="2">
    <source>
        <dbReference type="ARBA" id="ARBA00022801"/>
    </source>
</evidence>
<gene>
    <name evidence="5" type="ORF">PCOR1329_LOCUS53743</name>
</gene>
<accession>A0ABN9V1P9</accession>
<evidence type="ECO:0000256" key="3">
    <source>
        <dbReference type="ARBA" id="ARBA00023295"/>
    </source>
</evidence>
<dbReference type="SUPFAM" id="SSF51445">
    <property type="entry name" value="(Trans)glycosidases"/>
    <property type="match status" value="1"/>
</dbReference>
<proteinExistence type="inferred from homology"/>
<dbReference type="InterPro" id="IPR001360">
    <property type="entry name" value="Glyco_hydro_1"/>
</dbReference>
<evidence type="ECO:0000313" key="5">
    <source>
        <dbReference type="EMBL" id="CAK0866596.1"/>
    </source>
</evidence>
<protein>
    <recommendedName>
        <fullName evidence="7">Beta-glucosidase</fullName>
    </recommendedName>
</protein>
<organism evidence="5 6">
    <name type="scientific">Prorocentrum cordatum</name>
    <dbReference type="NCBI Taxonomy" id="2364126"/>
    <lineage>
        <taxon>Eukaryota</taxon>
        <taxon>Sar</taxon>
        <taxon>Alveolata</taxon>
        <taxon>Dinophyceae</taxon>
        <taxon>Prorocentrales</taxon>
        <taxon>Prorocentraceae</taxon>
        <taxon>Prorocentrum</taxon>
    </lineage>
</organism>
<evidence type="ECO:0000256" key="4">
    <source>
        <dbReference type="RuleBase" id="RU003690"/>
    </source>
</evidence>
<keyword evidence="2" id="KW-0378">Hydrolase</keyword>
<sequence>DGRSPCIWDTFCAVEGKVKNNDNGTTACDHYHRWKEDVALMKKLGLPAYRFSIAWSRLLPEGRGEVNPKGVEFYNNLINELIANKITPLVTIYHWDLPECLDKEYGGWLSPKIIDDFEYYSKVWSAGSTGPQWHPRTRWATHEGITGYRRGVGPQVLL</sequence>
<evidence type="ECO:0000313" key="6">
    <source>
        <dbReference type="Proteomes" id="UP001189429"/>
    </source>
</evidence>
<keyword evidence="6" id="KW-1185">Reference proteome</keyword>
<evidence type="ECO:0000256" key="1">
    <source>
        <dbReference type="ARBA" id="ARBA00010838"/>
    </source>
</evidence>
<comment type="similarity">
    <text evidence="1 4">Belongs to the glycosyl hydrolase 1 family.</text>
</comment>
<dbReference type="PANTHER" id="PTHR10353:SF36">
    <property type="entry name" value="LP05116P"/>
    <property type="match status" value="1"/>
</dbReference>
<dbReference type="Pfam" id="PF00232">
    <property type="entry name" value="Glyco_hydro_1"/>
    <property type="match status" value="1"/>
</dbReference>
<dbReference type="PANTHER" id="PTHR10353">
    <property type="entry name" value="GLYCOSYL HYDROLASE"/>
    <property type="match status" value="1"/>
</dbReference>
<feature type="non-terminal residue" evidence="5">
    <location>
        <position position="1"/>
    </location>
</feature>
<dbReference type="Gene3D" id="3.20.20.80">
    <property type="entry name" value="Glycosidases"/>
    <property type="match status" value="1"/>
</dbReference>
<name>A0ABN9V1P9_9DINO</name>
<dbReference type="Proteomes" id="UP001189429">
    <property type="component" value="Unassembled WGS sequence"/>
</dbReference>
<evidence type="ECO:0008006" key="7">
    <source>
        <dbReference type="Google" id="ProtNLM"/>
    </source>
</evidence>